<gene>
    <name evidence="2" type="ORF">MCHLO_01457</name>
</gene>
<sequence length="245" mass="26604">MAQSAAKRAAFALPKSVVDRNSKTKKTLKKTATSSKSTQPAEPNSEDELPPTITMVGTMEMRKKRAEHPGGPDMACPKRSSAEVTAAKRAVASKKAAAAQKLTDGIDTIAKIEQQSLRTQDTKVNTAANPPLAPTKRKPRQVAPAREPSPSFDDIPQPKFGDGDIDIDSSDSDAYEQEPEEEEESDSEMDVVSEEEEQAPPKRSKTKKANKNAVRQAVQQVREKLEPKKVAKRKAVGAVTDDDVE</sequence>
<feature type="compositionally biased region" description="Low complexity" evidence="1">
    <location>
        <begin position="87"/>
        <end position="101"/>
    </location>
</feature>
<dbReference type="Proteomes" id="UP000815677">
    <property type="component" value="Unassembled WGS sequence"/>
</dbReference>
<evidence type="ECO:0000313" key="3">
    <source>
        <dbReference type="Proteomes" id="UP000815677"/>
    </source>
</evidence>
<dbReference type="EMBL" id="DF839296">
    <property type="protein sequence ID" value="GAT43789.1"/>
    <property type="molecule type" value="Genomic_DNA"/>
</dbReference>
<evidence type="ECO:0000256" key="1">
    <source>
        <dbReference type="SAM" id="MobiDB-lite"/>
    </source>
</evidence>
<feature type="compositionally biased region" description="Acidic residues" evidence="1">
    <location>
        <begin position="163"/>
        <end position="198"/>
    </location>
</feature>
<feature type="region of interest" description="Disordered" evidence="1">
    <location>
        <begin position="1"/>
        <end position="245"/>
    </location>
</feature>
<accession>A0ABQ0KXZ8</accession>
<feature type="compositionally biased region" description="Polar residues" evidence="1">
    <location>
        <begin position="113"/>
        <end position="128"/>
    </location>
</feature>
<name>A0ABQ0KXZ8_MYCCL</name>
<reference evidence="2" key="1">
    <citation type="submission" date="2014-09" db="EMBL/GenBank/DDBJ databases">
        <title>Genome sequence of the luminous mushroom Mycena chlorophos for searching fungal bioluminescence genes.</title>
        <authorList>
            <person name="Tanaka Y."/>
            <person name="Kasuga D."/>
            <person name="Oba Y."/>
            <person name="Hase S."/>
            <person name="Sato K."/>
            <person name="Oba Y."/>
            <person name="Sakakibara Y."/>
        </authorList>
    </citation>
    <scope>NUCLEOTIDE SEQUENCE</scope>
</reference>
<protein>
    <submittedName>
        <fullName evidence="2">Uncharacterized protein</fullName>
    </submittedName>
</protein>
<proteinExistence type="predicted"/>
<evidence type="ECO:0000313" key="2">
    <source>
        <dbReference type="EMBL" id="GAT43789.1"/>
    </source>
</evidence>
<organism evidence="2 3">
    <name type="scientific">Mycena chlorophos</name>
    <name type="common">Agaric fungus</name>
    <name type="synonym">Agaricus chlorophos</name>
    <dbReference type="NCBI Taxonomy" id="658473"/>
    <lineage>
        <taxon>Eukaryota</taxon>
        <taxon>Fungi</taxon>
        <taxon>Dikarya</taxon>
        <taxon>Basidiomycota</taxon>
        <taxon>Agaricomycotina</taxon>
        <taxon>Agaricomycetes</taxon>
        <taxon>Agaricomycetidae</taxon>
        <taxon>Agaricales</taxon>
        <taxon>Marasmiineae</taxon>
        <taxon>Mycenaceae</taxon>
        <taxon>Mycena</taxon>
    </lineage>
</organism>
<keyword evidence="3" id="KW-1185">Reference proteome</keyword>